<keyword evidence="3" id="KW-1185">Reference proteome</keyword>
<accession>A0A7E5WKB6</accession>
<organism evidence="3 4">
    <name type="scientific">Trichoplusia ni</name>
    <name type="common">Cabbage looper</name>
    <dbReference type="NCBI Taxonomy" id="7111"/>
    <lineage>
        <taxon>Eukaryota</taxon>
        <taxon>Metazoa</taxon>
        <taxon>Ecdysozoa</taxon>
        <taxon>Arthropoda</taxon>
        <taxon>Hexapoda</taxon>
        <taxon>Insecta</taxon>
        <taxon>Pterygota</taxon>
        <taxon>Neoptera</taxon>
        <taxon>Endopterygota</taxon>
        <taxon>Lepidoptera</taxon>
        <taxon>Glossata</taxon>
        <taxon>Ditrysia</taxon>
        <taxon>Noctuoidea</taxon>
        <taxon>Noctuidae</taxon>
        <taxon>Plusiinae</taxon>
        <taxon>Trichoplusia</taxon>
    </lineage>
</organism>
<evidence type="ECO:0000256" key="1">
    <source>
        <dbReference type="SAM" id="MobiDB-lite"/>
    </source>
</evidence>
<dbReference type="KEGG" id="tnl:113503396"/>
<proteinExistence type="predicted"/>
<evidence type="ECO:0000313" key="4">
    <source>
        <dbReference type="RefSeq" id="XP_026741134.1"/>
    </source>
</evidence>
<dbReference type="PANTHER" id="PTHR35826:SF1">
    <property type="entry name" value="PROTEIN ATP6V1FNB-LIKE"/>
    <property type="match status" value="1"/>
</dbReference>
<evidence type="ECO:0000259" key="2">
    <source>
        <dbReference type="Pfam" id="PF22589"/>
    </source>
</evidence>
<dbReference type="InParanoid" id="A0A7E5WKB6"/>
<sequence length="227" mass="25985">MPLMDINNPDVIKFLTQTYEKTALLRMKWNTIHGDKLQKAATLNREEKGYYEQDVAENSLIAGMATVTRDSISGGVNRRKKGIRDGVHIPGIADLRKGHSIIDVGLGDAKEDPRLARPDTDLSKDPVMRPIDPEEKNIIYEGIPHFGRAMYIRRRGVIIPEKKYYLRETSGWEYGWRLKDSYFSAHAPKYGRVWHLTRGSMSRSGPQPDPDHYKELEHRGTTKCHNA</sequence>
<dbReference type="RefSeq" id="XP_026741134.1">
    <property type="nucleotide sequence ID" value="XM_026885333.1"/>
</dbReference>
<evidence type="ECO:0000313" key="3">
    <source>
        <dbReference type="Proteomes" id="UP000322000"/>
    </source>
</evidence>
<feature type="domain" description="Sperm microtubule inner protein 1 C-terminal" evidence="2">
    <location>
        <begin position="109"/>
        <end position="210"/>
    </location>
</feature>
<dbReference type="InterPro" id="IPR054323">
    <property type="entry name" value="SPMIP1_C"/>
</dbReference>
<dbReference type="OrthoDB" id="410807at2759"/>
<dbReference type="GeneID" id="113503396"/>
<feature type="region of interest" description="Disordered" evidence="1">
    <location>
        <begin position="200"/>
        <end position="227"/>
    </location>
</feature>
<dbReference type="Pfam" id="PF22589">
    <property type="entry name" value="SPMIP1"/>
    <property type="match status" value="1"/>
</dbReference>
<name>A0A7E5WKB6_TRINI</name>
<reference evidence="4" key="1">
    <citation type="submission" date="2025-08" db="UniProtKB">
        <authorList>
            <consortium name="RefSeq"/>
        </authorList>
    </citation>
    <scope>IDENTIFICATION</scope>
</reference>
<dbReference type="Proteomes" id="UP000322000">
    <property type="component" value="Chromosome 19"/>
</dbReference>
<protein>
    <submittedName>
        <fullName evidence="4">Uncharacterized protein LOC113503396</fullName>
    </submittedName>
</protein>
<gene>
    <name evidence="4" type="primary">LOC113503396</name>
</gene>
<dbReference type="PANTHER" id="PTHR35826">
    <property type="entry name" value="PROTEIN ATP6V1FNB-LIKE"/>
    <property type="match status" value="1"/>
</dbReference>
<dbReference type="AlphaFoldDB" id="A0A7E5WKB6"/>
<feature type="compositionally biased region" description="Basic and acidic residues" evidence="1">
    <location>
        <begin position="209"/>
        <end position="220"/>
    </location>
</feature>